<dbReference type="GO" id="GO:0004795">
    <property type="term" value="F:threonine synthase activity"/>
    <property type="evidence" value="ECO:0007669"/>
    <property type="project" value="UniProtKB-UniRule"/>
</dbReference>
<dbReference type="GO" id="GO:0030170">
    <property type="term" value="F:pyridoxal phosphate binding"/>
    <property type="evidence" value="ECO:0007669"/>
    <property type="project" value="InterPro"/>
</dbReference>
<dbReference type="EMBL" id="CP020867">
    <property type="protein sequence ID" value="ARJ56428.1"/>
    <property type="molecule type" value="Genomic_DNA"/>
</dbReference>
<evidence type="ECO:0000256" key="2">
    <source>
        <dbReference type="ARBA" id="ARBA00004979"/>
    </source>
</evidence>
<evidence type="ECO:0000256" key="4">
    <source>
        <dbReference type="ARBA" id="ARBA00013028"/>
    </source>
</evidence>
<keyword evidence="7" id="KW-0791">Threonine biosynthesis</keyword>
<keyword evidence="8 11" id="KW-0663">Pyridoxal phosphate</keyword>
<keyword evidence="6" id="KW-0028">Amino-acid biosynthesis</keyword>
<evidence type="ECO:0000256" key="6">
    <source>
        <dbReference type="ARBA" id="ARBA00022605"/>
    </source>
</evidence>
<dbReference type="OrthoDB" id="9763107at2"/>
<dbReference type="GO" id="GO:0005737">
    <property type="term" value="C:cytoplasm"/>
    <property type="evidence" value="ECO:0007669"/>
    <property type="project" value="TreeGrafter"/>
</dbReference>
<dbReference type="InterPro" id="IPR029144">
    <property type="entry name" value="Thr_synth_N"/>
</dbReference>
<dbReference type="InterPro" id="IPR004450">
    <property type="entry name" value="Thr_synthase-like"/>
</dbReference>
<dbReference type="Pfam" id="PF14821">
    <property type="entry name" value="Thr_synth_N"/>
    <property type="match status" value="1"/>
</dbReference>
<dbReference type="UniPathway" id="UPA00050">
    <property type="reaction ID" value="UER00065"/>
</dbReference>
<comment type="cofactor">
    <cofactor evidence="1 11">
        <name>pyridoxal 5'-phosphate</name>
        <dbReference type="ChEBI" id="CHEBI:597326"/>
    </cofactor>
</comment>
<evidence type="ECO:0000313" key="15">
    <source>
        <dbReference type="Proteomes" id="UP000192902"/>
    </source>
</evidence>
<organism evidence="14 15">
    <name type="scientific">Campylobacter cuniculorum DSM 23162 = LMG 24588</name>
    <dbReference type="NCBI Taxonomy" id="1121267"/>
    <lineage>
        <taxon>Bacteria</taxon>
        <taxon>Pseudomonadati</taxon>
        <taxon>Campylobacterota</taxon>
        <taxon>Epsilonproteobacteria</taxon>
        <taxon>Campylobacterales</taxon>
        <taxon>Campylobacteraceae</taxon>
        <taxon>Campylobacter</taxon>
    </lineage>
</organism>
<dbReference type="InterPro" id="IPR001926">
    <property type="entry name" value="TrpB-like_PALP"/>
</dbReference>
<dbReference type="RefSeq" id="WP_027306120.1">
    <property type="nucleotide sequence ID" value="NZ_CP020867.1"/>
</dbReference>
<dbReference type="EC" id="4.2.3.1" evidence="4 10"/>
<gene>
    <name evidence="14" type="primary">thrC</name>
    <name evidence="14" type="ORF">CCUN_0811</name>
</gene>
<dbReference type="AlphaFoldDB" id="A0A1W6BWG8"/>
<evidence type="ECO:0000313" key="14">
    <source>
        <dbReference type="EMBL" id="ARJ56428.1"/>
    </source>
</evidence>
<dbReference type="PANTHER" id="PTHR43515">
    <property type="entry name" value="THREONINE SYNTHASE-LIKE 1"/>
    <property type="match status" value="1"/>
</dbReference>
<dbReference type="SUPFAM" id="SSF53686">
    <property type="entry name" value="Tryptophan synthase beta subunit-like PLP-dependent enzymes"/>
    <property type="match status" value="1"/>
</dbReference>
<dbReference type="NCBIfam" id="TIGR00260">
    <property type="entry name" value="thrC"/>
    <property type="match status" value="1"/>
</dbReference>
<dbReference type="PROSITE" id="PS00165">
    <property type="entry name" value="DEHYDRATASE_SER_THR"/>
    <property type="match status" value="1"/>
</dbReference>
<dbReference type="InterPro" id="IPR000634">
    <property type="entry name" value="Ser/Thr_deHydtase_PyrdxlP-BS"/>
</dbReference>
<dbReference type="InterPro" id="IPR037158">
    <property type="entry name" value="Thr_synth_N_sf"/>
</dbReference>
<evidence type="ECO:0000256" key="8">
    <source>
        <dbReference type="ARBA" id="ARBA00022898"/>
    </source>
</evidence>
<dbReference type="Pfam" id="PF00291">
    <property type="entry name" value="PALP"/>
    <property type="match status" value="1"/>
</dbReference>
<proteinExistence type="inferred from homology"/>
<evidence type="ECO:0000259" key="12">
    <source>
        <dbReference type="Pfam" id="PF00291"/>
    </source>
</evidence>
<dbReference type="eggNOG" id="COG0498">
    <property type="taxonomic scope" value="Bacteria"/>
</dbReference>
<feature type="modified residue" description="N6-(pyridoxal phosphate)lysine" evidence="11">
    <location>
        <position position="107"/>
    </location>
</feature>
<protein>
    <recommendedName>
        <fullName evidence="5 10">Threonine synthase</fullName>
        <ecNumber evidence="4 10">4.2.3.1</ecNumber>
    </recommendedName>
</protein>
<keyword evidence="14" id="KW-0456">Lyase</keyword>
<evidence type="ECO:0000256" key="3">
    <source>
        <dbReference type="ARBA" id="ARBA00005517"/>
    </source>
</evidence>
<dbReference type="PANTHER" id="PTHR43515:SF1">
    <property type="entry name" value="THREONINE SYNTHASE-LIKE 1"/>
    <property type="match status" value="1"/>
</dbReference>
<comment type="similarity">
    <text evidence="3">Belongs to the threonine synthase family.</text>
</comment>
<dbReference type="STRING" id="1121267.CCUN_0811"/>
<evidence type="ECO:0000256" key="10">
    <source>
        <dbReference type="NCBIfam" id="TIGR00260"/>
    </source>
</evidence>
<sequence>MLLVESRNANNQVDFKEAILHPNAKEGGLYTPLELPQFDGLKYADLNYKDFALELIKSFDFGSEELFEKALQSYENFDDKFCPIFLRKIDDKLFINELYHGPTRAFKDMALQPFGVLLREFSKDKKILIICATSGDTGPATLKSFENSKNIKVVCMYPQGGTSAIQALQMRALDRGNLKVFAIKGNFDDAQNTLKNLLIKAEFKEKLNQLGYELSAANSVNFGRILFQIIYHYYAAVKIGKGEEIDIIIPSGNFGNALGAYYAKKMGANIARIKIASNANNILTELFTKGEYDLRNKSLKKTISPAMDILVSSNIERLFFDKFGDKRTKELMLLLKNEKYFSLQKCELKALKEDFDADFCDDDLCMSFIKQNKILIDPHTATCFKFQDKNRTSIIASTAEWTKFTPSMVKALYDRECKDEKEDLLKISKQYNFEVKKELLALFDLENQVSRTYEMSEIENKILEWIKQ</sequence>
<dbReference type="Proteomes" id="UP000192902">
    <property type="component" value="Chromosome"/>
</dbReference>
<comment type="pathway">
    <text evidence="2">Amino-acid biosynthesis; L-threonine biosynthesis; L-threonine from L-aspartate: step 5/5.</text>
</comment>
<feature type="domain" description="Threonine synthase N-terminal" evidence="13">
    <location>
        <begin position="6"/>
        <end position="71"/>
    </location>
</feature>
<accession>A0A1W6BWG8</accession>
<dbReference type="GO" id="GO:0009088">
    <property type="term" value="P:threonine biosynthetic process"/>
    <property type="evidence" value="ECO:0007669"/>
    <property type="project" value="UniProtKB-UniRule"/>
</dbReference>
<evidence type="ECO:0000256" key="5">
    <source>
        <dbReference type="ARBA" id="ARBA00018679"/>
    </source>
</evidence>
<evidence type="ECO:0000256" key="11">
    <source>
        <dbReference type="PIRSR" id="PIRSR604450-51"/>
    </source>
</evidence>
<feature type="domain" description="Tryptophan synthase beta chain-like PALP" evidence="12">
    <location>
        <begin position="88"/>
        <end position="317"/>
    </location>
</feature>
<evidence type="ECO:0000256" key="7">
    <source>
        <dbReference type="ARBA" id="ARBA00022697"/>
    </source>
</evidence>
<evidence type="ECO:0000256" key="1">
    <source>
        <dbReference type="ARBA" id="ARBA00001933"/>
    </source>
</evidence>
<dbReference type="KEGG" id="ccun:CCUN_0811"/>
<name>A0A1W6BWG8_9BACT</name>
<dbReference type="InterPro" id="IPR036052">
    <property type="entry name" value="TrpB-like_PALP_sf"/>
</dbReference>
<reference evidence="14 15" key="1">
    <citation type="submission" date="2017-04" db="EMBL/GenBank/DDBJ databases">
        <title>Complete genome sequence of the Campylobacter cuniculorum type strain LMG24588.</title>
        <authorList>
            <person name="Miller W.G."/>
            <person name="Yee E."/>
            <person name="Revez J."/>
            <person name="Bono J.L."/>
            <person name="Rossi M."/>
        </authorList>
    </citation>
    <scope>NUCLEOTIDE SEQUENCE [LARGE SCALE GENOMIC DNA]</scope>
    <source>
        <strain evidence="14 15">LMG 24588</strain>
    </source>
</reference>
<dbReference type="Gene3D" id="3.40.50.1100">
    <property type="match status" value="2"/>
</dbReference>
<dbReference type="Gene3D" id="3.90.1380.10">
    <property type="entry name" value="Threonine synthase, N-terminal domain"/>
    <property type="match status" value="1"/>
</dbReference>
<evidence type="ECO:0000259" key="13">
    <source>
        <dbReference type="Pfam" id="PF14821"/>
    </source>
</evidence>
<comment type="catalytic activity">
    <reaction evidence="9">
        <text>O-phospho-L-homoserine + H2O = L-threonine + phosphate</text>
        <dbReference type="Rhea" id="RHEA:10840"/>
        <dbReference type="ChEBI" id="CHEBI:15377"/>
        <dbReference type="ChEBI" id="CHEBI:43474"/>
        <dbReference type="ChEBI" id="CHEBI:57590"/>
        <dbReference type="ChEBI" id="CHEBI:57926"/>
        <dbReference type="EC" id="4.2.3.1"/>
    </reaction>
</comment>
<evidence type="ECO:0000256" key="9">
    <source>
        <dbReference type="ARBA" id="ARBA00049144"/>
    </source>
</evidence>